<feature type="signal peptide" evidence="1">
    <location>
        <begin position="1"/>
        <end position="33"/>
    </location>
</feature>
<dbReference type="InterPro" id="IPR031485">
    <property type="entry name" value="CBP_BcsS"/>
</dbReference>
<dbReference type="Pfam" id="PF17036">
    <property type="entry name" value="CBP_BcsS"/>
    <property type="match status" value="1"/>
</dbReference>
<gene>
    <name evidence="2" type="ordered locus">Acry_0571</name>
</gene>
<name>A5FW13_ACICJ</name>
<sequence>MKSASLRRTARRATRAGIVTCISTIAITATARAAPHTNLFIAGGQYANSSQSAYLGAILPLPGGTLGKGFFVSPFAGWNRYTFQKNGQSFTGSEPSASVAIGHAWDEPDFNLSLSVAGGYSNTTVTPYAPKGSFHGGQWFAEPEIYAQLKLPAGATATVNGGYLTGMRSYWSSAYLLVPVSPSIAIGPEADFGGGINYRSRTFALRVADKLTSSLDVDLSAGATTNLPGPYHPYVALNLSVPFR</sequence>
<protein>
    <recommendedName>
        <fullName evidence="4">Cellulose biosynthesis protein BcsS</fullName>
    </recommendedName>
</protein>
<evidence type="ECO:0000313" key="3">
    <source>
        <dbReference type="Proteomes" id="UP000000245"/>
    </source>
</evidence>
<evidence type="ECO:0000256" key="1">
    <source>
        <dbReference type="SAM" id="SignalP"/>
    </source>
</evidence>
<organism evidence="2 3">
    <name type="scientific">Acidiphilium cryptum (strain JF-5)</name>
    <dbReference type="NCBI Taxonomy" id="349163"/>
    <lineage>
        <taxon>Bacteria</taxon>
        <taxon>Pseudomonadati</taxon>
        <taxon>Pseudomonadota</taxon>
        <taxon>Alphaproteobacteria</taxon>
        <taxon>Acetobacterales</taxon>
        <taxon>Acidocellaceae</taxon>
        <taxon>Acidiphilium</taxon>
    </lineage>
</organism>
<evidence type="ECO:0000313" key="2">
    <source>
        <dbReference type="EMBL" id="ABQ29795.1"/>
    </source>
</evidence>
<dbReference type="STRING" id="349163.Acry_0571"/>
<evidence type="ECO:0008006" key="4">
    <source>
        <dbReference type="Google" id="ProtNLM"/>
    </source>
</evidence>
<dbReference type="KEGG" id="acr:Acry_0571"/>
<dbReference type="EMBL" id="CP000697">
    <property type="protein sequence ID" value="ABQ29795.1"/>
    <property type="molecule type" value="Genomic_DNA"/>
</dbReference>
<dbReference type="HOGENOM" id="CLU_1136139_0_0_5"/>
<proteinExistence type="predicted"/>
<dbReference type="RefSeq" id="WP_007423095.1">
    <property type="nucleotide sequence ID" value="NC_009484.1"/>
</dbReference>
<dbReference type="Proteomes" id="UP000000245">
    <property type="component" value="Chromosome"/>
</dbReference>
<accession>A5FW13</accession>
<reference evidence="2 3" key="1">
    <citation type="submission" date="2007-05" db="EMBL/GenBank/DDBJ databases">
        <title>Complete sequence of chromosome of Acidiphilium cryptum JF-5.</title>
        <authorList>
            <consortium name="US DOE Joint Genome Institute"/>
            <person name="Copeland A."/>
            <person name="Lucas S."/>
            <person name="Lapidus A."/>
            <person name="Barry K."/>
            <person name="Detter J.C."/>
            <person name="Glavina del Rio T."/>
            <person name="Hammon N."/>
            <person name="Israni S."/>
            <person name="Dalin E."/>
            <person name="Tice H."/>
            <person name="Pitluck S."/>
            <person name="Sims D."/>
            <person name="Brettin T."/>
            <person name="Bruce D."/>
            <person name="Han C."/>
            <person name="Schmutz J."/>
            <person name="Larimer F."/>
            <person name="Land M."/>
            <person name="Hauser L."/>
            <person name="Kyrpides N."/>
            <person name="Kim E."/>
            <person name="Magnuson T."/>
            <person name="Richardson P."/>
        </authorList>
    </citation>
    <scope>NUCLEOTIDE SEQUENCE [LARGE SCALE GENOMIC DNA]</scope>
    <source>
        <strain evidence="2 3">JF-5</strain>
    </source>
</reference>
<keyword evidence="3" id="KW-1185">Reference proteome</keyword>
<feature type="chain" id="PRO_5002681800" description="Cellulose biosynthesis protein BcsS" evidence="1">
    <location>
        <begin position="34"/>
        <end position="244"/>
    </location>
</feature>
<keyword evidence="1" id="KW-0732">Signal</keyword>
<dbReference type="AlphaFoldDB" id="A5FW13"/>